<dbReference type="PANTHER" id="PTHR45947:SF3">
    <property type="entry name" value="SULFOQUINOVOSYL TRANSFERASE SQD2"/>
    <property type="match status" value="1"/>
</dbReference>
<dbReference type="AlphaFoldDB" id="A0A511AW01"/>
<dbReference type="GO" id="GO:0016757">
    <property type="term" value="F:glycosyltransferase activity"/>
    <property type="evidence" value="ECO:0007669"/>
    <property type="project" value="TreeGrafter"/>
</dbReference>
<evidence type="ECO:0000313" key="2">
    <source>
        <dbReference type="EMBL" id="GEK92314.1"/>
    </source>
</evidence>
<keyword evidence="3" id="KW-1185">Reference proteome</keyword>
<dbReference type="InterPro" id="IPR050194">
    <property type="entry name" value="Glycosyltransferase_grp1"/>
</dbReference>
<name>A0A511AW01_9PROT</name>
<dbReference type="SUPFAM" id="SSF53756">
    <property type="entry name" value="UDP-Glycosyltransferase/glycogen phosphorylase"/>
    <property type="match status" value="1"/>
</dbReference>
<dbReference type="Proteomes" id="UP000321230">
    <property type="component" value="Unassembled WGS sequence"/>
</dbReference>
<gene>
    <name evidence="2" type="ORF">GWA01_00840</name>
</gene>
<dbReference type="Pfam" id="PF13439">
    <property type="entry name" value="Glyco_transf_4"/>
    <property type="match status" value="1"/>
</dbReference>
<dbReference type="CDD" id="cd03801">
    <property type="entry name" value="GT4_PimA-like"/>
    <property type="match status" value="1"/>
</dbReference>
<protein>
    <submittedName>
        <fullName evidence="2">Glycosyl transferase</fullName>
    </submittedName>
</protein>
<keyword evidence="2" id="KW-0808">Transferase</keyword>
<sequence>MAELVSAQMADSDVTLLLENQTRDRLTGGDITDVLPPGLNVIRAGRGGYLLKLAKLVRKGGFDVVHTHLGRASARATWLKRAGIWNGTPLVATLHTSYRARSYGVHDGLICIASWQQNTLPPQQKARSTLIPNWTVAPTRSPEEEAVLRRNLRQEWGLSDDCFVFGAVGRMVEEKDFSLLLKAWRLAALPENAVLLMIGDGPERPRLEEESKGTGRVIFTGFRTDMPDALAGLDAFVLPSRHEPFGLVLLEAMGAGLPVRAAASGGVLDILKNNPDCLVAPQNIQALSDGLHELYGCPRGAWDLSGFSLDQQIPKLDRFYRDLTR</sequence>
<dbReference type="EMBL" id="BJUZ01000001">
    <property type="protein sequence ID" value="GEK92314.1"/>
    <property type="molecule type" value="Genomic_DNA"/>
</dbReference>
<comment type="caution">
    <text evidence="2">The sequence shown here is derived from an EMBL/GenBank/DDBJ whole genome shotgun (WGS) entry which is preliminary data.</text>
</comment>
<feature type="domain" description="Glycosyltransferase subfamily 4-like N-terminal" evidence="1">
    <location>
        <begin position="34"/>
        <end position="101"/>
    </location>
</feature>
<evidence type="ECO:0000313" key="3">
    <source>
        <dbReference type="Proteomes" id="UP000321230"/>
    </source>
</evidence>
<dbReference type="Pfam" id="PF13692">
    <property type="entry name" value="Glyco_trans_1_4"/>
    <property type="match status" value="1"/>
</dbReference>
<organism evidence="2 3">
    <name type="scientific">Gluconobacter wancherniae NBRC 103581</name>
    <dbReference type="NCBI Taxonomy" id="656744"/>
    <lineage>
        <taxon>Bacteria</taxon>
        <taxon>Pseudomonadati</taxon>
        <taxon>Pseudomonadota</taxon>
        <taxon>Alphaproteobacteria</taxon>
        <taxon>Acetobacterales</taxon>
        <taxon>Acetobacteraceae</taxon>
        <taxon>Gluconobacter</taxon>
    </lineage>
</organism>
<dbReference type="PANTHER" id="PTHR45947">
    <property type="entry name" value="SULFOQUINOVOSYL TRANSFERASE SQD2"/>
    <property type="match status" value="1"/>
</dbReference>
<proteinExistence type="predicted"/>
<dbReference type="Gene3D" id="3.40.50.2000">
    <property type="entry name" value="Glycogen Phosphorylase B"/>
    <property type="match status" value="2"/>
</dbReference>
<reference evidence="2 3" key="1">
    <citation type="submission" date="2019-07" db="EMBL/GenBank/DDBJ databases">
        <title>Whole genome shotgun sequence of Gluconobacter wancherniae NBRC 103581.</title>
        <authorList>
            <person name="Hosoyama A."/>
            <person name="Uohara A."/>
            <person name="Ohji S."/>
            <person name="Ichikawa N."/>
        </authorList>
    </citation>
    <scope>NUCLEOTIDE SEQUENCE [LARGE SCALE GENOMIC DNA]</scope>
    <source>
        <strain evidence="2 3">NBRC 103581</strain>
    </source>
</reference>
<evidence type="ECO:0000259" key="1">
    <source>
        <dbReference type="Pfam" id="PF13439"/>
    </source>
</evidence>
<accession>A0A511AW01</accession>
<dbReference type="InterPro" id="IPR028098">
    <property type="entry name" value="Glyco_trans_4-like_N"/>
</dbReference>